<dbReference type="SMART" id="SM00387">
    <property type="entry name" value="HATPase_c"/>
    <property type="match status" value="1"/>
</dbReference>
<evidence type="ECO:0000256" key="9">
    <source>
        <dbReference type="SAM" id="Phobius"/>
    </source>
</evidence>
<evidence type="ECO:0000256" key="6">
    <source>
        <dbReference type="ARBA" id="ARBA00022777"/>
    </source>
</evidence>
<reference evidence="11 12" key="1">
    <citation type="submission" date="2016-12" db="EMBL/GenBank/DDBJ databases">
        <title>Draft Genome Sequence of Mercury Resistant Pseudomonas DRA525.</title>
        <authorList>
            <person name="Drace K.M."/>
        </authorList>
    </citation>
    <scope>NUCLEOTIDE SEQUENCE [LARGE SCALE GENOMIC DNA]</scope>
    <source>
        <strain evidence="11 12">DRA525</strain>
    </source>
</reference>
<feature type="domain" description="Histidine kinase" evidence="10">
    <location>
        <begin position="273"/>
        <end position="480"/>
    </location>
</feature>
<evidence type="ECO:0000313" key="11">
    <source>
        <dbReference type="EMBL" id="APO82489.1"/>
    </source>
</evidence>
<dbReference type="RefSeq" id="WP_031314779.1">
    <property type="nucleotide sequence ID" value="NZ_CP197256.1"/>
</dbReference>
<keyword evidence="9" id="KW-0472">Membrane</keyword>
<keyword evidence="9" id="KW-1133">Transmembrane helix</keyword>
<accession>A0A1L5PQQ9</accession>
<keyword evidence="9" id="KW-0812">Transmembrane</keyword>
<keyword evidence="3" id="KW-0597">Phosphoprotein</keyword>
<feature type="transmembrane region" description="Helical" evidence="9">
    <location>
        <begin position="221"/>
        <end position="240"/>
    </location>
</feature>
<dbReference type="PANTHER" id="PTHR43065:SF10">
    <property type="entry name" value="PEROXIDE STRESS-ACTIVATED HISTIDINE KINASE MAK3"/>
    <property type="match status" value="1"/>
</dbReference>
<dbReference type="PRINTS" id="PR00344">
    <property type="entry name" value="BCTRLSENSOR"/>
</dbReference>
<dbReference type="Pfam" id="PF02518">
    <property type="entry name" value="HATPase_c"/>
    <property type="match status" value="1"/>
</dbReference>
<dbReference type="InterPro" id="IPR036097">
    <property type="entry name" value="HisK_dim/P_sf"/>
</dbReference>
<feature type="transmembrane region" description="Helical" evidence="9">
    <location>
        <begin position="21"/>
        <end position="44"/>
    </location>
</feature>
<dbReference type="Pfam" id="PF00512">
    <property type="entry name" value="HisKA"/>
    <property type="match status" value="1"/>
</dbReference>
<keyword evidence="7" id="KW-0067">ATP-binding</keyword>
<sequence length="481" mass="53241">MRLRDFFVGRDATARLMQFDLLRWFSIVSVLIITLVALGLGFIASRFVVNESIQRDAALTAQFIQSLASSELSKHYLPNRQMGEVLDPRADIVLSNQERIRRQTARREFLAHIDNISKQPDSLLINIYAPDNVVIWSSNPALVGMQIWDDEELARSFATRKRVFATYHSAVPEREEQNFPRPPQGLFIENYIPMLNASGEAVALIEIYKEPSDLIARTQRGYLLMWLATSIGGALIYLALYRVVRKAAGLLIAQQKQIIENETLVAMGEMSSAVAHSLRNPLASIRSSAELMQAMAPDGLQRNLNDVINQVDRMSQWVRDLLVTSGPSAGASENVDPMAVVEESLASFQSQIRSSGVEVELVAANDQPAVLSQRLLLLQVLNSLFSNALEAMPKGGLLTIEVLRHSSEPKLTIAIADTGSGMSVSQRKRLFQPFTTTKQGGLGIGLVMVKRIMERFGGQVDIHSAQNEGTQVRLTFALAAQ</sequence>
<dbReference type="InterPro" id="IPR005467">
    <property type="entry name" value="His_kinase_dom"/>
</dbReference>
<keyword evidence="6 11" id="KW-0418">Kinase</keyword>
<dbReference type="Gene3D" id="1.10.287.130">
    <property type="match status" value="1"/>
</dbReference>
<dbReference type="PROSITE" id="PS50109">
    <property type="entry name" value="HIS_KIN"/>
    <property type="match status" value="1"/>
</dbReference>
<dbReference type="Gene3D" id="3.30.565.10">
    <property type="entry name" value="Histidine kinase-like ATPase, C-terminal domain"/>
    <property type="match status" value="1"/>
</dbReference>
<dbReference type="SMART" id="SM00388">
    <property type="entry name" value="HisKA"/>
    <property type="match status" value="1"/>
</dbReference>
<gene>
    <name evidence="11" type="ORF">BL240_13915</name>
</gene>
<dbReference type="Proteomes" id="UP000185146">
    <property type="component" value="Chromosome"/>
</dbReference>
<evidence type="ECO:0000256" key="2">
    <source>
        <dbReference type="ARBA" id="ARBA00012438"/>
    </source>
</evidence>
<evidence type="ECO:0000256" key="7">
    <source>
        <dbReference type="ARBA" id="ARBA00022840"/>
    </source>
</evidence>
<protein>
    <recommendedName>
        <fullName evidence="2">histidine kinase</fullName>
        <ecNumber evidence="2">2.7.13.3</ecNumber>
    </recommendedName>
</protein>
<dbReference type="AlphaFoldDB" id="A0A1L5PQQ9"/>
<comment type="catalytic activity">
    <reaction evidence="1">
        <text>ATP + protein L-histidine = ADP + protein N-phospho-L-histidine.</text>
        <dbReference type="EC" id="2.7.13.3"/>
    </reaction>
</comment>
<keyword evidence="5" id="KW-0547">Nucleotide-binding</keyword>
<evidence type="ECO:0000256" key="3">
    <source>
        <dbReference type="ARBA" id="ARBA00022553"/>
    </source>
</evidence>
<dbReference type="SUPFAM" id="SSF55874">
    <property type="entry name" value="ATPase domain of HSP90 chaperone/DNA topoisomerase II/histidine kinase"/>
    <property type="match status" value="1"/>
</dbReference>
<dbReference type="InterPro" id="IPR036890">
    <property type="entry name" value="HATPase_C_sf"/>
</dbReference>
<evidence type="ECO:0000256" key="8">
    <source>
        <dbReference type="ARBA" id="ARBA00023012"/>
    </source>
</evidence>
<dbReference type="GO" id="GO:0005524">
    <property type="term" value="F:ATP binding"/>
    <property type="evidence" value="ECO:0007669"/>
    <property type="project" value="UniProtKB-KW"/>
</dbReference>
<dbReference type="EC" id="2.7.13.3" evidence="2"/>
<dbReference type="InterPro" id="IPR004358">
    <property type="entry name" value="Sig_transdc_His_kin-like_C"/>
</dbReference>
<dbReference type="EMBL" id="CP018743">
    <property type="protein sequence ID" value="APO82489.1"/>
    <property type="molecule type" value="Genomic_DNA"/>
</dbReference>
<evidence type="ECO:0000256" key="5">
    <source>
        <dbReference type="ARBA" id="ARBA00022741"/>
    </source>
</evidence>
<dbReference type="PANTHER" id="PTHR43065">
    <property type="entry name" value="SENSOR HISTIDINE KINASE"/>
    <property type="match status" value="1"/>
</dbReference>
<dbReference type="SUPFAM" id="SSF47384">
    <property type="entry name" value="Homodimeric domain of signal transducing histidine kinase"/>
    <property type="match status" value="1"/>
</dbReference>
<dbReference type="InterPro" id="IPR003594">
    <property type="entry name" value="HATPase_dom"/>
</dbReference>
<evidence type="ECO:0000313" key="12">
    <source>
        <dbReference type="Proteomes" id="UP000185146"/>
    </source>
</evidence>
<dbReference type="InterPro" id="IPR003661">
    <property type="entry name" value="HisK_dim/P_dom"/>
</dbReference>
<proteinExistence type="predicted"/>
<name>A0A1L5PQQ9_PSEPU</name>
<organism evidence="11 12">
    <name type="scientific">Pseudomonas putida</name>
    <name type="common">Arthrobacter siderocapsulatus</name>
    <dbReference type="NCBI Taxonomy" id="303"/>
    <lineage>
        <taxon>Bacteria</taxon>
        <taxon>Pseudomonadati</taxon>
        <taxon>Pseudomonadota</taxon>
        <taxon>Gammaproteobacteria</taxon>
        <taxon>Pseudomonadales</taxon>
        <taxon>Pseudomonadaceae</taxon>
        <taxon>Pseudomonas</taxon>
    </lineage>
</organism>
<evidence type="ECO:0000256" key="4">
    <source>
        <dbReference type="ARBA" id="ARBA00022679"/>
    </source>
</evidence>
<keyword evidence="8" id="KW-0902">Two-component regulatory system</keyword>
<dbReference type="CDD" id="cd00082">
    <property type="entry name" value="HisKA"/>
    <property type="match status" value="1"/>
</dbReference>
<evidence type="ECO:0000256" key="1">
    <source>
        <dbReference type="ARBA" id="ARBA00000085"/>
    </source>
</evidence>
<dbReference type="GO" id="GO:0000155">
    <property type="term" value="F:phosphorelay sensor kinase activity"/>
    <property type="evidence" value="ECO:0007669"/>
    <property type="project" value="InterPro"/>
</dbReference>
<keyword evidence="4" id="KW-0808">Transferase</keyword>
<evidence type="ECO:0000259" key="10">
    <source>
        <dbReference type="PROSITE" id="PS50109"/>
    </source>
</evidence>